<keyword evidence="3" id="KW-0813">Transport</keyword>
<keyword evidence="4" id="KW-1003">Cell membrane</keyword>
<feature type="transmembrane region" description="Helical" evidence="12">
    <location>
        <begin position="293"/>
        <end position="311"/>
    </location>
</feature>
<dbReference type="AlphaFoldDB" id="A0A3N6M3V7"/>
<evidence type="ECO:0000256" key="8">
    <source>
        <dbReference type="ARBA" id="ARBA00022958"/>
    </source>
</evidence>
<evidence type="ECO:0000313" key="14">
    <source>
        <dbReference type="Proteomes" id="UP000282323"/>
    </source>
</evidence>
<evidence type="ECO:0000313" key="13">
    <source>
        <dbReference type="EMBL" id="RQG95144.1"/>
    </source>
</evidence>
<dbReference type="InterPro" id="IPR004772">
    <property type="entry name" value="TrkH"/>
</dbReference>
<keyword evidence="9 12" id="KW-1133">Transmembrane helix</keyword>
<dbReference type="GO" id="GO:0015379">
    <property type="term" value="F:potassium:chloride symporter activity"/>
    <property type="evidence" value="ECO:0007669"/>
    <property type="project" value="InterPro"/>
</dbReference>
<evidence type="ECO:0000256" key="4">
    <source>
        <dbReference type="ARBA" id="ARBA00022475"/>
    </source>
</evidence>
<proteinExistence type="inferred from homology"/>
<feature type="transmembrane region" description="Helical" evidence="12">
    <location>
        <begin position="40"/>
        <end position="59"/>
    </location>
</feature>
<feature type="transmembrane region" description="Helical" evidence="12">
    <location>
        <begin position="195"/>
        <end position="218"/>
    </location>
</feature>
<dbReference type="EMBL" id="REGA01000006">
    <property type="protein sequence ID" value="RQG95144.1"/>
    <property type="molecule type" value="Genomic_DNA"/>
</dbReference>
<evidence type="ECO:0000256" key="3">
    <source>
        <dbReference type="ARBA" id="ARBA00022448"/>
    </source>
</evidence>
<feature type="transmembrane region" description="Helical" evidence="12">
    <location>
        <begin position="146"/>
        <end position="174"/>
    </location>
</feature>
<feature type="transmembrane region" description="Helical" evidence="12">
    <location>
        <begin position="447"/>
        <end position="466"/>
    </location>
</feature>
<feature type="transmembrane region" description="Helical" evidence="12">
    <location>
        <begin position="255"/>
        <end position="277"/>
    </location>
</feature>
<feature type="transmembrane region" description="Helical" evidence="12">
    <location>
        <begin position="71"/>
        <end position="91"/>
    </location>
</feature>
<feature type="transmembrane region" description="Helical" evidence="12">
    <location>
        <begin position="415"/>
        <end position="435"/>
    </location>
</feature>
<evidence type="ECO:0000256" key="2">
    <source>
        <dbReference type="ARBA" id="ARBA00009137"/>
    </source>
</evidence>
<evidence type="ECO:0000256" key="1">
    <source>
        <dbReference type="ARBA" id="ARBA00004429"/>
    </source>
</evidence>
<evidence type="ECO:0000256" key="12">
    <source>
        <dbReference type="SAM" id="Phobius"/>
    </source>
</evidence>
<accession>A0A3N6M3V7</accession>
<dbReference type="PANTHER" id="PTHR32024:SF2">
    <property type="entry name" value="TRK SYSTEM POTASSIUM UPTAKE PROTEIN TRKG-RELATED"/>
    <property type="match status" value="1"/>
</dbReference>
<evidence type="ECO:0000256" key="6">
    <source>
        <dbReference type="ARBA" id="ARBA00022538"/>
    </source>
</evidence>
<keyword evidence="5" id="KW-0997">Cell inner membrane</keyword>
<keyword evidence="7 12" id="KW-0812">Transmembrane</keyword>
<protein>
    <submittedName>
        <fullName evidence="13">TrkH family potassium uptake protein</fullName>
    </submittedName>
</protein>
<dbReference type="RefSeq" id="WP_124195363.1">
    <property type="nucleotide sequence ID" value="NZ_REGA01000006.1"/>
</dbReference>
<reference evidence="13 14" key="1">
    <citation type="submission" date="2018-10" db="EMBL/GenBank/DDBJ databases">
        <title>Natrarchaeobius chitinivorans gen. nov., sp. nov., and Natrarchaeobius haloalkaliphilus sp. nov., alkaliphilic, chitin-utilizing haloarchaea from hypersaline alkaline lakes.</title>
        <authorList>
            <person name="Sorokin D.Y."/>
            <person name="Elcheninov A.G."/>
            <person name="Kostrikina N.A."/>
            <person name="Bale N.J."/>
            <person name="Sinninghe Damste J.S."/>
            <person name="Khijniak T.V."/>
            <person name="Kublanov I.V."/>
            <person name="Toshchakov S.V."/>
        </authorList>
    </citation>
    <scope>NUCLEOTIDE SEQUENCE [LARGE SCALE GENOMIC DNA]</scope>
    <source>
        <strain evidence="13 14">AArcht4T</strain>
    </source>
</reference>
<evidence type="ECO:0000256" key="9">
    <source>
        <dbReference type="ARBA" id="ARBA00022989"/>
    </source>
</evidence>
<feature type="transmembrane region" description="Helical" evidence="12">
    <location>
        <begin position="486"/>
        <end position="507"/>
    </location>
</feature>
<keyword evidence="11 12" id="KW-0472">Membrane</keyword>
<dbReference type="GO" id="GO:0005886">
    <property type="term" value="C:plasma membrane"/>
    <property type="evidence" value="ECO:0007669"/>
    <property type="project" value="UniProtKB-SubCell"/>
</dbReference>
<dbReference type="PANTHER" id="PTHR32024">
    <property type="entry name" value="TRK SYSTEM POTASSIUM UPTAKE PROTEIN TRKG-RELATED"/>
    <property type="match status" value="1"/>
</dbReference>
<keyword evidence="10" id="KW-0406">Ion transport</keyword>
<gene>
    <name evidence="13" type="ORF">EA473_09345</name>
</gene>
<comment type="caution">
    <text evidence="13">The sequence shown here is derived from an EMBL/GenBank/DDBJ whole genome shotgun (WGS) entry which is preliminary data.</text>
</comment>
<name>A0A3N6M3V7_NATCH</name>
<keyword evidence="8" id="KW-0630">Potassium</keyword>
<keyword evidence="6" id="KW-0633">Potassium transport</keyword>
<evidence type="ECO:0000256" key="11">
    <source>
        <dbReference type="ARBA" id="ARBA00023136"/>
    </source>
</evidence>
<organism evidence="13 14">
    <name type="scientific">Natrarchaeobius chitinivorans</name>
    <dbReference type="NCBI Taxonomy" id="1679083"/>
    <lineage>
        <taxon>Archaea</taxon>
        <taxon>Methanobacteriati</taxon>
        <taxon>Methanobacteriota</taxon>
        <taxon>Stenosarchaea group</taxon>
        <taxon>Halobacteria</taxon>
        <taxon>Halobacteriales</taxon>
        <taxon>Natrialbaceae</taxon>
        <taxon>Natrarchaeobius</taxon>
    </lineage>
</organism>
<dbReference type="Pfam" id="PF02386">
    <property type="entry name" value="TrkH"/>
    <property type="match status" value="2"/>
</dbReference>
<comment type="similarity">
    <text evidence="2">Belongs to the TrkH potassium transport family.</text>
</comment>
<dbReference type="InterPro" id="IPR003445">
    <property type="entry name" value="Cat_transpt"/>
</dbReference>
<sequence length="509" mass="55323">MRVRVDWRSSCSLTGAVLKWLSVPLVAPAMLAVIDGDDPVPFLVAIALTVVAGVALERLSDDRELHQREAFLMVALTWLGIAVVGAVPFFLAGLGADGNSSFSGIVDGPINALFESMSGLTTTGATIMNGWDFENQSRAILLWRQLIQWLGGLGILIVTIGLLSHLMVGGAQLMETETQTRSVRKLRPHISETARLIWGIYVGITVLAVAVFYGLHLIGLAPNMTLFNAVSHALTSVATAGFSPESQSIAAFEPIVQWSIMPFMIVGSTNFVLLYYVTRGEFERPFESEEFRFYLGALVCFSAVVVAILAFDPEIEMGLEPTIRHGLFNVVSLVTTTGYASTDFDLWTPGAKHVLFLCMFIGGMAGSTTCSIKSLRWLIVLKAFRRNLFTSAHPAAVRPIRLGRDVIDEETINDVFGYVMLAIVIFFLLTIVLVVDAARAGEFVTEFEALGAAASIFLNIGPAFGMAGPMDNYAGFPASSRAVMVVMMWIGRIEIVPVLVLLLPAFWRS</sequence>
<evidence type="ECO:0000256" key="7">
    <source>
        <dbReference type="ARBA" id="ARBA00022692"/>
    </source>
</evidence>
<evidence type="ECO:0000256" key="10">
    <source>
        <dbReference type="ARBA" id="ARBA00023065"/>
    </source>
</evidence>
<comment type="subcellular location">
    <subcellularLocation>
        <location evidence="1">Cell inner membrane</location>
        <topology evidence="1">Multi-pass membrane protein</topology>
    </subcellularLocation>
</comment>
<dbReference type="Proteomes" id="UP000282323">
    <property type="component" value="Unassembled WGS sequence"/>
</dbReference>
<dbReference type="PIRSF" id="PIRSF006247">
    <property type="entry name" value="TrkH"/>
    <property type="match status" value="1"/>
</dbReference>
<feature type="transmembrane region" description="Helical" evidence="12">
    <location>
        <begin position="12"/>
        <end position="34"/>
    </location>
</feature>
<evidence type="ECO:0000256" key="5">
    <source>
        <dbReference type="ARBA" id="ARBA00022519"/>
    </source>
</evidence>
<dbReference type="OrthoDB" id="111943at2157"/>
<keyword evidence="14" id="KW-1185">Reference proteome</keyword>